<gene>
    <name evidence="1" type="ORF">EUGRSUZ_H04772</name>
</gene>
<organism evidence="1">
    <name type="scientific">Eucalyptus grandis</name>
    <name type="common">Flooded gum</name>
    <dbReference type="NCBI Taxonomy" id="71139"/>
    <lineage>
        <taxon>Eukaryota</taxon>
        <taxon>Viridiplantae</taxon>
        <taxon>Streptophyta</taxon>
        <taxon>Embryophyta</taxon>
        <taxon>Tracheophyta</taxon>
        <taxon>Spermatophyta</taxon>
        <taxon>Magnoliopsida</taxon>
        <taxon>eudicotyledons</taxon>
        <taxon>Gunneridae</taxon>
        <taxon>Pentapetalae</taxon>
        <taxon>rosids</taxon>
        <taxon>malvids</taxon>
        <taxon>Myrtales</taxon>
        <taxon>Myrtaceae</taxon>
        <taxon>Myrtoideae</taxon>
        <taxon>Eucalypteae</taxon>
        <taxon>Eucalyptus</taxon>
    </lineage>
</organism>
<dbReference type="Gramene" id="KCW62102">
    <property type="protein sequence ID" value="KCW62102"/>
    <property type="gene ID" value="EUGRSUZ_H04772"/>
</dbReference>
<dbReference type="EMBL" id="KK198760">
    <property type="protein sequence ID" value="KCW62102.1"/>
    <property type="molecule type" value="Genomic_DNA"/>
</dbReference>
<sequence length="68" mass="7546">MAHSWNIDFPQHKMLLSMDARASKPVSSFLRVQHSSGTCVNNDKQASSSTSTLTNRICLIYSASLRMS</sequence>
<evidence type="ECO:0000313" key="1">
    <source>
        <dbReference type="EMBL" id="KCW62102.1"/>
    </source>
</evidence>
<protein>
    <submittedName>
        <fullName evidence="1">Uncharacterized protein</fullName>
    </submittedName>
</protein>
<dbReference type="InParanoid" id="A0A059B7A1"/>
<reference evidence="1" key="1">
    <citation type="submission" date="2013-07" db="EMBL/GenBank/DDBJ databases">
        <title>The genome of Eucalyptus grandis.</title>
        <authorList>
            <person name="Schmutz J."/>
            <person name="Hayes R."/>
            <person name="Myburg A."/>
            <person name="Tuskan G."/>
            <person name="Grattapaglia D."/>
            <person name="Rokhsar D.S."/>
        </authorList>
    </citation>
    <scope>NUCLEOTIDE SEQUENCE</scope>
    <source>
        <tissue evidence="1">Leaf extractions</tissue>
    </source>
</reference>
<proteinExistence type="predicted"/>
<dbReference type="AlphaFoldDB" id="A0A059B7A1"/>
<accession>A0A059B7A1</accession>
<name>A0A059B7A1_EUCGR</name>